<feature type="compositionally biased region" description="Low complexity" evidence="7">
    <location>
        <begin position="65"/>
        <end position="81"/>
    </location>
</feature>
<keyword evidence="2" id="KW-0677">Repeat</keyword>
<evidence type="ECO:0000256" key="3">
    <source>
        <dbReference type="ARBA" id="ARBA00022801"/>
    </source>
</evidence>
<evidence type="ECO:0000256" key="4">
    <source>
        <dbReference type="ARBA" id="ARBA00022963"/>
    </source>
</evidence>
<gene>
    <name evidence="9" type="ORF">MFLAVUS_006284</name>
</gene>
<comment type="caution">
    <text evidence="9">The sequence shown here is derived from an EMBL/GenBank/DDBJ whole genome shotgun (WGS) entry which is preliminary data.</text>
</comment>
<dbReference type="CDD" id="cd09138">
    <property type="entry name" value="PLDc_vPLD1_2_yPLD_like_1"/>
    <property type="match status" value="1"/>
</dbReference>
<dbReference type="Pfam" id="PF00614">
    <property type="entry name" value="PLDc"/>
    <property type="match status" value="1"/>
</dbReference>
<dbReference type="InterPro" id="IPR036871">
    <property type="entry name" value="PX_dom_sf"/>
</dbReference>
<accession>A0ABP9Z149</accession>
<dbReference type="InterPro" id="IPR016555">
    <property type="entry name" value="PLipase_D_euk"/>
</dbReference>
<evidence type="ECO:0000256" key="7">
    <source>
        <dbReference type="SAM" id="MobiDB-lite"/>
    </source>
</evidence>
<dbReference type="PIRSF" id="PIRSF009376">
    <property type="entry name" value="Phospholipase_D_euk"/>
    <property type="match status" value="1"/>
</dbReference>
<keyword evidence="10" id="KW-1185">Reference proteome</keyword>
<dbReference type="CDD" id="cd06093">
    <property type="entry name" value="PX_domain"/>
    <property type="match status" value="1"/>
</dbReference>
<dbReference type="PROSITE" id="PS50035">
    <property type="entry name" value="PLD"/>
    <property type="match status" value="2"/>
</dbReference>
<feature type="compositionally biased region" description="Basic and acidic residues" evidence="7">
    <location>
        <begin position="1161"/>
        <end position="1179"/>
    </location>
</feature>
<dbReference type="SUPFAM" id="SSF56024">
    <property type="entry name" value="Phospholipase D/nuclease"/>
    <property type="match status" value="2"/>
</dbReference>
<dbReference type="Proteomes" id="UP001473302">
    <property type="component" value="Unassembled WGS sequence"/>
</dbReference>
<feature type="region of interest" description="Disordered" evidence="7">
    <location>
        <begin position="1"/>
        <end position="40"/>
    </location>
</feature>
<dbReference type="Pfam" id="PF13091">
    <property type="entry name" value="PLDc_2"/>
    <property type="match status" value="1"/>
</dbReference>
<feature type="compositionally biased region" description="Basic and acidic residues" evidence="7">
    <location>
        <begin position="1"/>
        <end position="10"/>
    </location>
</feature>
<dbReference type="EMBL" id="BAABUK010000014">
    <property type="protein sequence ID" value="GAA5812825.1"/>
    <property type="molecule type" value="Genomic_DNA"/>
</dbReference>
<protein>
    <recommendedName>
        <fullName evidence="6">Phospholipase</fullName>
        <ecNumber evidence="6">3.1.4.4</ecNumber>
    </recommendedName>
</protein>
<dbReference type="InterPro" id="IPR015679">
    <property type="entry name" value="PLipase_D_fam"/>
</dbReference>
<dbReference type="Gene3D" id="3.30.870.10">
    <property type="entry name" value="Endonuclease Chain A"/>
    <property type="match status" value="2"/>
</dbReference>
<dbReference type="EC" id="3.1.4.4" evidence="6"/>
<evidence type="ECO:0000256" key="5">
    <source>
        <dbReference type="ARBA" id="ARBA00023098"/>
    </source>
</evidence>
<evidence type="ECO:0000256" key="1">
    <source>
        <dbReference type="ARBA" id="ARBA00000798"/>
    </source>
</evidence>
<proteinExistence type="inferred from homology"/>
<feature type="compositionally biased region" description="Basic residues" evidence="7">
    <location>
        <begin position="249"/>
        <end position="258"/>
    </location>
</feature>
<feature type="compositionally biased region" description="Polar residues" evidence="7">
    <location>
        <begin position="271"/>
        <end position="286"/>
    </location>
</feature>
<feature type="compositionally biased region" description="Polar residues" evidence="7">
    <location>
        <begin position="225"/>
        <end position="240"/>
    </location>
</feature>
<name>A0ABP9Z149_9FUNG</name>
<keyword evidence="5" id="KW-0443">Lipid metabolism</keyword>
<feature type="compositionally biased region" description="Polar residues" evidence="7">
    <location>
        <begin position="17"/>
        <end position="36"/>
    </location>
</feature>
<dbReference type="InterPro" id="IPR001736">
    <property type="entry name" value="PLipase_D/transphosphatidylase"/>
</dbReference>
<evidence type="ECO:0000256" key="6">
    <source>
        <dbReference type="PIRNR" id="PIRNR009376"/>
    </source>
</evidence>
<feature type="region of interest" description="Disordered" evidence="7">
    <location>
        <begin position="1102"/>
        <end position="1207"/>
    </location>
</feature>
<organism evidence="9 10">
    <name type="scientific">Mucor flavus</name>
    <dbReference type="NCBI Taxonomy" id="439312"/>
    <lineage>
        <taxon>Eukaryota</taxon>
        <taxon>Fungi</taxon>
        <taxon>Fungi incertae sedis</taxon>
        <taxon>Mucoromycota</taxon>
        <taxon>Mucoromycotina</taxon>
        <taxon>Mucoromycetes</taxon>
        <taxon>Mucorales</taxon>
        <taxon>Mucorineae</taxon>
        <taxon>Mucoraceae</taxon>
        <taxon>Mucor</taxon>
    </lineage>
</organism>
<comment type="catalytic activity">
    <reaction evidence="1 6">
        <text>a 1,2-diacyl-sn-glycero-3-phosphocholine + H2O = a 1,2-diacyl-sn-glycero-3-phosphate + choline + H(+)</text>
        <dbReference type="Rhea" id="RHEA:14445"/>
        <dbReference type="ChEBI" id="CHEBI:15354"/>
        <dbReference type="ChEBI" id="CHEBI:15377"/>
        <dbReference type="ChEBI" id="CHEBI:15378"/>
        <dbReference type="ChEBI" id="CHEBI:57643"/>
        <dbReference type="ChEBI" id="CHEBI:58608"/>
        <dbReference type="EC" id="3.1.4.4"/>
    </reaction>
</comment>
<dbReference type="PANTHER" id="PTHR18896:SF76">
    <property type="entry name" value="PHOSPHOLIPASE"/>
    <property type="match status" value="1"/>
</dbReference>
<feature type="compositionally biased region" description="Low complexity" evidence="7">
    <location>
        <begin position="1129"/>
        <end position="1145"/>
    </location>
</feature>
<evidence type="ECO:0000256" key="2">
    <source>
        <dbReference type="ARBA" id="ARBA00022737"/>
    </source>
</evidence>
<dbReference type="PANTHER" id="PTHR18896">
    <property type="entry name" value="PHOSPHOLIPASE D"/>
    <property type="match status" value="1"/>
</dbReference>
<reference evidence="9 10" key="1">
    <citation type="submission" date="2024-04" db="EMBL/GenBank/DDBJ databases">
        <title>genome sequences of Mucor flavus KT1a and Helicostylum pulchrum KT1b strains isolated from the surface of a dry-aged beef.</title>
        <authorList>
            <person name="Toyotome T."/>
            <person name="Hosono M."/>
            <person name="Torimaru M."/>
            <person name="Fukuda K."/>
            <person name="Mikami N."/>
        </authorList>
    </citation>
    <scope>NUCLEOTIDE SEQUENCE [LARGE SCALE GENOMIC DNA]</scope>
    <source>
        <strain evidence="9 10">KT1a</strain>
    </source>
</reference>
<feature type="compositionally biased region" description="Polar residues" evidence="7">
    <location>
        <begin position="55"/>
        <end position="64"/>
    </location>
</feature>
<dbReference type="SUPFAM" id="SSF64268">
    <property type="entry name" value="PX domain"/>
    <property type="match status" value="1"/>
</dbReference>
<feature type="domain" description="PLD phosphodiesterase" evidence="8">
    <location>
        <begin position="980"/>
        <end position="1007"/>
    </location>
</feature>
<evidence type="ECO:0000313" key="10">
    <source>
        <dbReference type="Proteomes" id="UP001473302"/>
    </source>
</evidence>
<feature type="region of interest" description="Disordered" evidence="7">
    <location>
        <begin position="225"/>
        <end position="286"/>
    </location>
</feature>
<dbReference type="CDD" id="cd09141">
    <property type="entry name" value="PLDc_vPLD1_2_yPLD_like_2"/>
    <property type="match status" value="1"/>
</dbReference>
<dbReference type="CDD" id="cd01254">
    <property type="entry name" value="PH_PLD"/>
    <property type="match status" value="1"/>
</dbReference>
<dbReference type="Gene3D" id="3.30.1520.10">
    <property type="entry name" value="Phox-like domain"/>
    <property type="match status" value="1"/>
</dbReference>
<evidence type="ECO:0000259" key="8">
    <source>
        <dbReference type="PROSITE" id="PS50035"/>
    </source>
</evidence>
<dbReference type="SMART" id="SM00155">
    <property type="entry name" value="PLDc"/>
    <property type="match status" value="2"/>
</dbReference>
<feature type="compositionally biased region" description="Polar residues" evidence="7">
    <location>
        <begin position="1180"/>
        <end position="1207"/>
    </location>
</feature>
<keyword evidence="3 6" id="KW-0378">Hydrolase</keyword>
<evidence type="ECO:0000313" key="9">
    <source>
        <dbReference type="EMBL" id="GAA5812825.1"/>
    </source>
</evidence>
<feature type="compositionally biased region" description="Basic and acidic residues" evidence="7">
    <location>
        <begin position="1103"/>
        <end position="1120"/>
    </location>
</feature>
<feature type="domain" description="PLD phosphodiesterase" evidence="8">
    <location>
        <begin position="669"/>
        <end position="696"/>
    </location>
</feature>
<sequence length="1410" mass="161796">MSFAKDKQAIQDKPPQLHQTIHSIPNNTRDGASQSLKPIIENKDVPSVEQHLPIPQSQSLQSLPNNKQSNNSLINNGSNNSTRNKGRRVLNRFETAPQEGWKLIKKWVGTNRQHSKLKQQQQTISIERQAEVNTITPLIMTMFFTKDEEGRKRIPVFLSNISVKVSKLEDNDDDYFNSKKKKKFRGTIFRITVQYGTGPGKITWSVYRRYWDFVKLHYQYKKRYNNSSKGTSTIGNNRTNRMPKFPSLPRHHFRKQKKRDYESRAPMSRLHTATSSGRNTPTSSRCNSVMDEDAVMALVTMHTQEEGGTSNAMTNNDPTIIQRNRADSVASSQVMEVVKADKTVLQAMETYLTQFIRSLEPCGHINRLCKFLEISALGLQLAAKYPVASFHGKEGFIVFQSRTDRDPKQTRKFLQDGIVCSLPTTGGRRRRKPKWFIVRESYVVCVDNPSECDIYDVFLFDQAFDIHRLAKFGDKPGHHARNGKKKLCNALASASHWTSKKSTLCLKNMQGVYHFRTKNEQQAKQFELSILTMANNSVWAKENRFKSFAPIRCNAAVAWFVDGRDYFWDVSVALENAKETIYIHDWWLSPELFLRRPAAKNLEWRLDRVLRRKADQGVKVYIVMYKEVAMALPLFSHQAKRHLLSLSPNIFVQRHPSRALDIFNKNSIFFWAHHEKICVVDNEVAFIGGLDQCFGRYDTPGHVLVDDLNPDLSDPISNHNPQVWPGKDYSNPRIIDFHTLDKPFEDNMDRSTLPRMPWHDVSMRLVGQAARDISRHFVQRWNFLRRKKPSAPKRPTPMLLPVPDNYVNHLTIDDPRICHPHTSESCRVQILRSVSPWSIGSIDHVEHSIQNAYVDSIHDSKHLIYIENQFFVTSTKAGSTVIENKIGDAIYNRIVRAHQLKEKWRAIIIVPLVPGFTANIDETEGTTVRIIMQLQYMSVSRGPDSLIGRLHAAGVVNTHEYINFYGLRNWGELNGQYVTEQVYIHAKTMIVDDIKVIIGSANINERSQLGTRDSEIAACIEDDMDLVDSWFNGIAVKVGRYAHTLRMRLMCEHIGMDVDQLDREKYASGNTNYFNEPFWNNYNHLPKDVVDCIPPYIQVTTTDQKDAREKDKIKREEKNEVPINDLPFSSTIDSDSSATSNNSSDAEIENKKKGLLHKLKYTKEKHTDKDHPSQRKEGTESLSASTMDDSSPIQPVATGENSTHNASVLSPTKSIFSKRKSTKEDYLEFWTALDCDTDNNGDIEQAQEQGEKNAAFSYPSHYSSATVEPLKMKDKTVAHVYRILQDPLTEEFQQFWHVLARVNTDLFRRSFLVTPDNNVRTWDQYHNFVKMAKLFLGRADPKHGGTKTTAAAANVTTLPLENMKEDTVADIIKHIRGHLVIWPNHFMEEDDLKNEFLFNVDKIAPAEIFD</sequence>
<comment type="similarity">
    <text evidence="6">Belongs to the phospholipase D family.</text>
</comment>
<feature type="region of interest" description="Disordered" evidence="7">
    <location>
        <begin position="55"/>
        <end position="89"/>
    </location>
</feature>
<dbReference type="InterPro" id="IPR025202">
    <property type="entry name" value="PLD-like_dom"/>
</dbReference>
<keyword evidence="4 6" id="KW-0442">Lipid degradation</keyword>